<keyword evidence="6" id="KW-0813">Transport</keyword>
<feature type="transmembrane region" description="Helical" evidence="7">
    <location>
        <begin position="183"/>
        <end position="202"/>
    </location>
</feature>
<evidence type="ECO:0000256" key="6">
    <source>
        <dbReference type="RuleBase" id="RU003943"/>
    </source>
</evidence>
<feature type="transmembrane region" description="Helical" evidence="7">
    <location>
        <begin position="128"/>
        <end position="146"/>
    </location>
</feature>
<keyword evidence="3 6" id="KW-0812">Transmembrane</keyword>
<dbReference type="Proteomes" id="UP000239920">
    <property type="component" value="Unassembled WGS sequence"/>
</dbReference>
<dbReference type="EMBL" id="PNFV01000007">
    <property type="protein sequence ID" value="PMB82270.1"/>
    <property type="molecule type" value="Genomic_DNA"/>
</dbReference>
<keyword evidence="4 7" id="KW-1133">Transmembrane helix</keyword>
<feature type="transmembrane region" description="Helical" evidence="7">
    <location>
        <begin position="85"/>
        <end position="108"/>
    </location>
</feature>
<keyword evidence="5 7" id="KW-0472">Membrane</keyword>
<evidence type="ECO:0000256" key="5">
    <source>
        <dbReference type="ARBA" id="ARBA00023136"/>
    </source>
</evidence>
<dbReference type="Gene3D" id="1.10.3470.10">
    <property type="entry name" value="ABC transporter involved in vitamin B12 uptake, BtuC"/>
    <property type="match status" value="1"/>
</dbReference>
<reference evidence="8 9" key="1">
    <citation type="submission" date="2017-09" db="EMBL/GenBank/DDBJ databases">
        <title>Bacterial strain isolated from the female urinary microbiota.</title>
        <authorList>
            <person name="Thomas-White K."/>
            <person name="Kumar N."/>
            <person name="Forster S."/>
            <person name="Putonti C."/>
            <person name="Lawley T."/>
            <person name="Wolfe A.J."/>
        </authorList>
    </citation>
    <scope>NUCLEOTIDE SEQUENCE [LARGE SCALE GENOMIC DNA]</scope>
    <source>
        <strain evidence="8 9">UMB0683</strain>
    </source>
</reference>
<feature type="transmembrane region" description="Helical" evidence="7">
    <location>
        <begin position="158"/>
        <end position="177"/>
    </location>
</feature>
<evidence type="ECO:0000256" key="3">
    <source>
        <dbReference type="ARBA" id="ARBA00022692"/>
    </source>
</evidence>
<gene>
    <name evidence="8" type="ORF">CK797_06770</name>
</gene>
<feature type="transmembrane region" description="Helical" evidence="7">
    <location>
        <begin position="240"/>
        <end position="258"/>
    </location>
</feature>
<feature type="transmembrane region" description="Helical" evidence="7">
    <location>
        <begin position="12"/>
        <end position="30"/>
    </location>
</feature>
<dbReference type="InterPro" id="IPR001626">
    <property type="entry name" value="ABC_TroCD"/>
</dbReference>
<evidence type="ECO:0000256" key="7">
    <source>
        <dbReference type="SAM" id="Phobius"/>
    </source>
</evidence>
<evidence type="ECO:0000313" key="9">
    <source>
        <dbReference type="Proteomes" id="UP000239920"/>
    </source>
</evidence>
<dbReference type="Pfam" id="PF00950">
    <property type="entry name" value="ABC-3"/>
    <property type="match status" value="1"/>
</dbReference>
<dbReference type="PANTHER" id="PTHR30477:SF0">
    <property type="entry name" value="METAL TRANSPORT SYSTEM MEMBRANE PROTEIN TM_0125-RELATED"/>
    <property type="match status" value="1"/>
</dbReference>
<organism evidence="8 9">
    <name type="scientific">Limosilactobacillus pontis</name>
    <dbReference type="NCBI Taxonomy" id="35787"/>
    <lineage>
        <taxon>Bacteria</taxon>
        <taxon>Bacillati</taxon>
        <taxon>Bacillota</taxon>
        <taxon>Bacilli</taxon>
        <taxon>Lactobacillales</taxon>
        <taxon>Lactobacillaceae</taxon>
        <taxon>Limosilactobacillus</taxon>
    </lineage>
</organism>
<accession>A0A2J6NLS0</accession>
<dbReference type="GO" id="GO:0055085">
    <property type="term" value="P:transmembrane transport"/>
    <property type="evidence" value="ECO:0007669"/>
    <property type="project" value="InterPro"/>
</dbReference>
<dbReference type="SUPFAM" id="SSF81345">
    <property type="entry name" value="ABC transporter involved in vitamin B12 uptake, BtuC"/>
    <property type="match status" value="1"/>
</dbReference>
<dbReference type="AlphaFoldDB" id="A0A2J6NLS0"/>
<evidence type="ECO:0000313" key="8">
    <source>
        <dbReference type="EMBL" id="PMB82270.1"/>
    </source>
</evidence>
<comment type="subcellular location">
    <subcellularLocation>
        <location evidence="6">Cell membrane</location>
        <topology evidence="6">Multi-pass membrane protein</topology>
    </subcellularLocation>
    <subcellularLocation>
        <location evidence="1">Membrane</location>
        <topology evidence="1">Multi-pass membrane protein</topology>
    </subcellularLocation>
</comment>
<evidence type="ECO:0000256" key="1">
    <source>
        <dbReference type="ARBA" id="ARBA00004141"/>
    </source>
</evidence>
<dbReference type="GO" id="GO:0043190">
    <property type="term" value="C:ATP-binding cassette (ABC) transporter complex"/>
    <property type="evidence" value="ECO:0007669"/>
    <property type="project" value="InterPro"/>
</dbReference>
<comment type="caution">
    <text evidence="8">The sequence shown here is derived from an EMBL/GenBank/DDBJ whole genome shotgun (WGS) entry which is preliminary data.</text>
</comment>
<dbReference type="PANTHER" id="PTHR30477">
    <property type="entry name" value="ABC-TRANSPORTER METAL-BINDING PROTEIN"/>
    <property type="match status" value="1"/>
</dbReference>
<evidence type="ECO:0000256" key="4">
    <source>
        <dbReference type="ARBA" id="ARBA00022989"/>
    </source>
</evidence>
<evidence type="ECO:0000256" key="2">
    <source>
        <dbReference type="ARBA" id="ARBA00008034"/>
    </source>
</evidence>
<proteinExistence type="inferred from homology"/>
<dbReference type="RefSeq" id="WP_104688997.1">
    <property type="nucleotide sequence ID" value="NZ_JBKTHY010000007.1"/>
</dbReference>
<protein>
    <submittedName>
        <fullName evidence="8">ABC transporter</fullName>
    </submittedName>
</protein>
<feature type="transmembrane region" description="Helical" evidence="7">
    <location>
        <begin position="214"/>
        <end position="234"/>
    </location>
</feature>
<comment type="similarity">
    <text evidence="2 6">Belongs to the ABC-3 integral membrane protein family.</text>
</comment>
<feature type="transmembrane region" description="Helical" evidence="7">
    <location>
        <begin position="50"/>
        <end position="73"/>
    </location>
</feature>
<dbReference type="InterPro" id="IPR037294">
    <property type="entry name" value="ABC_BtuC-like"/>
</dbReference>
<dbReference type="OrthoDB" id="9798540at2"/>
<name>A0A2J6NLS0_9LACO</name>
<sequence length="266" mass="28457">MLTLAFMRHAFIASTFIAVVSGIIGVFVVARQLSFLTHTLSEIGFAGASFAVFAGWPALDGMILFTMLSSVLVGQMSIKESRREAVISAVSALFIGLGILFLSLSSQTASSATSILFGSVVGISVNEVHQLIILSIVVLLITLAIYRQLKFSSFDPIGARVVGINETLISVLFLLLLALSVSVAAQIVGSLLIFILLTLPAASAKYFTHGVAKMIVLAILFSLLGTWLGLLLGYLTNWPVSFFIAVIEVAIYVVALVYQNYFVEAN</sequence>